<dbReference type="EMBL" id="FOZG01000002">
    <property type="protein sequence ID" value="SFS00286.1"/>
    <property type="molecule type" value="Genomic_DNA"/>
</dbReference>
<dbReference type="RefSeq" id="WP_093314982.1">
    <property type="nucleotide sequence ID" value="NZ_FOZG01000002.1"/>
</dbReference>
<sequence>MGTRYAALLEDWAAVMENRREPRYATRLAGALLTYRHRDEILVENVSRSGALVTGADLPERGTEVVLSAGAMEIVATVAWATDQSCGLMFHRNIDAGALRHLRQAG</sequence>
<keyword evidence="3" id="KW-1185">Reference proteome</keyword>
<protein>
    <recommendedName>
        <fullName evidence="1">PilZ domain-containing protein</fullName>
    </recommendedName>
</protein>
<evidence type="ECO:0000313" key="3">
    <source>
        <dbReference type="Proteomes" id="UP000198824"/>
    </source>
</evidence>
<proteinExistence type="predicted"/>
<evidence type="ECO:0000313" key="2">
    <source>
        <dbReference type="EMBL" id="SFS00286.1"/>
    </source>
</evidence>
<dbReference type="AlphaFoldDB" id="A0A1I6L9W8"/>
<dbReference type="SUPFAM" id="SSF141371">
    <property type="entry name" value="PilZ domain-like"/>
    <property type="match status" value="1"/>
</dbReference>
<dbReference type="InterPro" id="IPR009875">
    <property type="entry name" value="PilZ_domain"/>
</dbReference>
<dbReference type="GO" id="GO:0035438">
    <property type="term" value="F:cyclic-di-GMP binding"/>
    <property type="evidence" value="ECO:0007669"/>
    <property type="project" value="InterPro"/>
</dbReference>
<accession>A0A1I6L9W8</accession>
<organism evidence="2 3">
    <name type="scientific">Sphingomonas jatrophae</name>
    <dbReference type="NCBI Taxonomy" id="1166337"/>
    <lineage>
        <taxon>Bacteria</taxon>
        <taxon>Pseudomonadati</taxon>
        <taxon>Pseudomonadota</taxon>
        <taxon>Alphaproteobacteria</taxon>
        <taxon>Sphingomonadales</taxon>
        <taxon>Sphingomonadaceae</taxon>
        <taxon>Sphingomonas</taxon>
    </lineage>
</organism>
<dbReference type="Pfam" id="PF07238">
    <property type="entry name" value="PilZ"/>
    <property type="match status" value="1"/>
</dbReference>
<name>A0A1I6L9W8_9SPHN</name>
<dbReference type="Proteomes" id="UP000198824">
    <property type="component" value="Unassembled WGS sequence"/>
</dbReference>
<feature type="domain" description="PilZ" evidence="1">
    <location>
        <begin position="17"/>
        <end position="104"/>
    </location>
</feature>
<dbReference type="OrthoDB" id="7569417at2"/>
<gene>
    <name evidence="2" type="ORF">SAMN05192580_2493</name>
</gene>
<reference evidence="2 3" key="1">
    <citation type="submission" date="2016-10" db="EMBL/GenBank/DDBJ databases">
        <authorList>
            <person name="de Groot N.N."/>
        </authorList>
    </citation>
    <scope>NUCLEOTIDE SEQUENCE [LARGE SCALE GENOMIC DNA]</scope>
    <source>
        <strain evidence="2 3">S5-249</strain>
    </source>
</reference>
<evidence type="ECO:0000259" key="1">
    <source>
        <dbReference type="Pfam" id="PF07238"/>
    </source>
</evidence>
<dbReference type="STRING" id="1166337.SAMN05192580_2493"/>